<dbReference type="RefSeq" id="WP_212724991.1">
    <property type="nucleotide sequence ID" value="NZ_CP071249.1"/>
</dbReference>
<dbReference type="GO" id="GO:0016020">
    <property type="term" value="C:membrane"/>
    <property type="evidence" value="ECO:0007669"/>
    <property type="project" value="InterPro"/>
</dbReference>
<keyword evidence="3" id="KW-1133">Transmembrane helix</keyword>
<dbReference type="InterPro" id="IPR050768">
    <property type="entry name" value="UPF0353/GerABKA_families"/>
</dbReference>
<feature type="transmembrane region" description="Helical" evidence="3">
    <location>
        <begin position="406"/>
        <end position="424"/>
    </location>
</feature>
<dbReference type="PANTHER" id="PTHR22550">
    <property type="entry name" value="SPORE GERMINATION PROTEIN"/>
    <property type="match status" value="1"/>
</dbReference>
<dbReference type="Pfam" id="PF03323">
    <property type="entry name" value="GerA"/>
    <property type="match status" value="1"/>
</dbReference>
<reference evidence="5 6" key="1">
    <citation type="submission" date="2021-03" db="EMBL/GenBank/DDBJ databases">
        <title>Comparative Genomics and Metabolomics in the genus Turicibacter.</title>
        <authorList>
            <person name="Maki J."/>
            <person name="Looft T."/>
        </authorList>
    </citation>
    <scope>NUCLEOTIDE SEQUENCE</scope>
    <source>
        <strain evidence="5">ISU324</strain>
        <strain evidence="4 6">MMM721</strain>
    </source>
</reference>
<gene>
    <name evidence="4" type="ORF">J0J69_06065</name>
    <name evidence="5" type="ORF">J0J70_12030</name>
</gene>
<name>A0A9Q9CMW8_9FIRM</name>
<proteinExistence type="inferred from homology"/>
<evidence type="ECO:0000313" key="5">
    <source>
        <dbReference type="EMBL" id="UUF08286.1"/>
    </source>
</evidence>
<comment type="similarity">
    <text evidence="1">Belongs to the GerABKA family.</text>
</comment>
<evidence type="ECO:0000313" key="4">
    <source>
        <dbReference type="EMBL" id="UUF07058.1"/>
    </source>
</evidence>
<evidence type="ECO:0000256" key="2">
    <source>
        <dbReference type="ARBA" id="ARBA00023136"/>
    </source>
</evidence>
<dbReference type="GO" id="GO:0009847">
    <property type="term" value="P:spore germination"/>
    <property type="evidence" value="ECO:0007669"/>
    <property type="project" value="InterPro"/>
</dbReference>
<dbReference type="InterPro" id="IPR004995">
    <property type="entry name" value="Spore_Ger"/>
</dbReference>
<feature type="transmembrane region" description="Helical" evidence="3">
    <location>
        <begin position="436"/>
        <end position="464"/>
    </location>
</feature>
<dbReference type="EMBL" id="CP071250">
    <property type="protein sequence ID" value="UUF08286.1"/>
    <property type="molecule type" value="Genomic_DNA"/>
</dbReference>
<evidence type="ECO:0000313" key="7">
    <source>
        <dbReference type="Proteomes" id="UP001058072"/>
    </source>
</evidence>
<feature type="transmembrane region" description="Helical" evidence="3">
    <location>
        <begin position="313"/>
        <end position="337"/>
    </location>
</feature>
<dbReference type="PANTHER" id="PTHR22550:SF5">
    <property type="entry name" value="LEUCINE ZIPPER PROTEIN 4"/>
    <property type="match status" value="1"/>
</dbReference>
<accession>A0A9Q9CMW8</accession>
<dbReference type="PIRSF" id="PIRSF005690">
    <property type="entry name" value="GerBA"/>
    <property type="match status" value="1"/>
</dbReference>
<keyword evidence="6" id="KW-1185">Reference proteome</keyword>
<dbReference type="EMBL" id="CP071249">
    <property type="protein sequence ID" value="UUF07058.1"/>
    <property type="molecule type" value="Genomic_DNA"/>
</dbReference>
<dbReference type="AlphaFoldDB" id="A0A9Q9CMW8"/>
<protein>
    <submittedName>
        <fullName evidence="5">Spore germination protein</fullName>
    </submittedName>
</protein>
<organism evidence="5 7">
    <name type="scientific">Turicibacter bilis</name>
    <dbReference type="NCBI Taxonomy" id="2735723"/>
    <lineage>
        <taxon>Bacteria</taxon>
        <taxon>Bacillati</taxon>
        <taxon>Bacillota</taxon>
        <taxon>Erysipelotrichia</taxon>
        <taxon>Erysipelotrichales</taxon>
        <taxon>Turicibacteraceae</taxon>
        <taxon>Turicibacter</taxon>
    </lineage>
</organism>
<dbReference type="Proteomes" id="UP001058072">
    <property type="component" value="Chromosome"/>
</dbReference>
<keyword evidence="2 3" id="KW-0472">Membrane</keyword>
<evidence type="ECO:0000256" key="3">
    <source>
        <dbReference type="SAM" id="Phobius"/>
    </source>
</evidence>
<evidence type="ECO:0000313" key="6">
    <source>
        <dbReference type="Proteomes" id="UP001058016"/>
    </source>
</evidence>
<keyword evidence="3" id="KW-0812">Transmembrane</keyword>
<evidence type="ECO:0000256" key="1">
    <source>
        <dbReference type="ARBA" id="ARBA00005278"/>
    </source>
</evidence>
<dbReference type="Proteomes" id="UP001058016">
    <property type="component" value="Chromosome"/>
</dbReference>
<sequence>MDIFKIFKGKKNTKEPVPEKEPQRIYPSLEQNLTLIKEKLGNANDLLIRKLHLQGADDVAVAVLGIDGLIDTNQAEQFIVHVLAIDLSLVEDSKTRSCGVFQSIFESRISMIDAQCAQSFDDLYTNLLNGHIIVLVDGVDQLMMFDCKGWQMRSISEPQTEQSLYGPKDCFVETIRTNTATLRRRIKDPNLRFDAHVVGTVTQTDVFVAYIEGIANPELVQTVNKRIKSLDIDGLVDSGQLMQLIEDHHLTIFPRLTQTERPDKVTAALMQGSVAILFDGSPFVTVGPAYFITMFQITDDYYSRPLIATLTRILRYASFLLVILVPGLYVAISTYHQEMIPTVLLITIINQRSSNPFPTYIETLVILVLFEIIREAALRKPNVVGDSMTIVGSLIIGQTIVEAGLVSYMVIIIVSITSIAGFILSSSRLNNATRILTFIFLFLGATFGLYGITIGFIMLILHLASLTTLDQPYLAPIAPFNLHDQEDQFLRLPFSWMKYRPKIFKTGNRTRHNMKNPVRKEE</sequence>